<feature type="compositionally biased region" description="Basic and acidic residues" evidence="1">
    <location>
        <begin position="129"/>
        <end position="162"/>
    </location>
</feature>
<keyword evidence="3" id="KW-1185">Reference proteome</keyword>
<dbReference type="AlphaFoldDB" id="A0A1A8YMJ3"/>
<name>A0A1A8YMJ3_PLAOA</name>
<protein>
    <submittedName>
        <fullName evidence="2">Uncharacterized protein</fullName>
    </submittedName>
</protein>
<accession>A0A1A8YMJ3</accession>
<evidence type="ECO:0000313" key="3">
    <source>
        <dbReference type="Proteomes" id="UP000078555"/>
    </source>
</evidence>
<sequence>MTLSYWECKNLLYYSEFFFNFLHAVLFDNLKNRGWVFETMEHCYHEDVVLFFSTQNLEEIVNLFKNVKDVKGCIHKILTFSNSSELCFNSRDYLVCTGYIDEEGENDTLPLLSKREEECCSRGEQNIQADEKNSKGDRISAQTDEKNINTLGEQREDGKNEVTKSCSSNDKDMTKVRIGKEKGNSSLFSEKWLNDEHELICKEVFNSLYKNQPNAKFSKKYKLFTEIIIQAIIYGNKINLSIHKLNLFISIIIMTMHEIKDNMKRKKKKKKKKTINYFINLLKKNTQYCVHSEKTPLSSNLEEVNPAHVGDTNVEEIAHKNKKTEEDDDGIIILGQKNVRGSIKGRTEKQMNSKGDDHISKNEKGIDDKNVKTKITADTDSSIQIGEHKNSTLDDNNVPISDVSCTDKCIEKSIILFQYDEAKYIVKYIFENIFSIYNVIEYLFLFPPLSVKLSFSNNFAVVSPTMSFSTKDQLKNARITCATRTLCTDAAFSPHNSSPPIPLTDKENMYDDEFAAKSFVKEALEVPLFVVDMFYNQVNQLKEKIDTIMG</sequence>
<dbReference type="EMBL" id="FLRD01000044">
    <property type="protein sequence ID" value="SBT32806.1"/>
    <property type="molecule type" value="Genomic_DNA"/>
</dbReference>
<feature type="region of interest" description="Disordered" evidence="1">
    <location>
        <begin position="123"/>
        <end position="167"/>
    </location>
</feature>
<gene>
    <name evidence="2" type="ORF">POVWA1_013890</name>
</gene>
<evidence type="ECO:0000313" key="2">
    <source>
        <dbReference type="EMBL" id="SBT32806.1"/>
    </source>
</evidence>
<proteinExistence type="predicted"/>
<dbReference type="Proteomes" id="UP000078555">
    <property type="component" value="Unassembled WGS sequence"/>
</dbReference>
<organism evidence="2 3">
    <name type="scientific">Plasmodium ovale wallikeri</name>
    <dbReference type="NCBI Taxonomy" id="864142"/>
    <lineage>
        <taxon>Eukaryota</taxon>
        <taxon>Sar</taxon>
        <taxon>Alveolata</taxon>
        <taxon>Apicomplexa</taxon>
        <taxon>Aconoidasida</taxon>
        <taxon>Haemosporida</taxon>
        <taxon>Plasmodiidae</taxon>
        <taxon>Plasmodium</taxon>
        <taxon>Plasmodium (Plasmodium)</taxon>
    </lineage>
</organism>
<evidence type="ECO:0000256" key="1">
    <source>
        <dbReference type="SAM" id="MobiDB-lite"/>
    </source>
</evidence>
<reference evidence="3" key="1">
    <citation type="submission" date="2016-05" db="EMBL/GenBank/DDBJ databases">
        <authorList>
            <person name="Naeem Raeece"/>
        </authorList>
    </citation>
    <scope>NUCLEOTIDE SEQUENCE [LARGE SCALE GENOMIC DNA]</scope>
</reference>